<accession>A0A8J5VWX4</accession>
<keyword evidence="3" id="KW-1185">Reference proteome</keyword>
<feature type="region of interest" description="Disordered" evidence="1">
    <location>
        <begin position="1"/>
        <end position="45"/>
    </location>
</feature>
<reference evidence="2" key="1">
    <citation type="journal article" date="2021" name="bioRxiv">
        <title>Whole Genome Assembly and Annotation of Northern Wild Rice, Zizania palustris L., Supports a Whole Genome Duplication in the Zizania Genus.</title>
        <authorList>
            <person name="Haas M."/>
            <person name="Kono T."/>
            <person name="Macchietto M."/>
            <person name="Millas R."/>
            <person name="McGilp L."/>
            <person name="Shao M."/>
            <person name="Duquette J."/>
            <person name="Hirsch C.N."/>
            <person name="Kimball J."/>
        </authorList>
    </citation>
    <scope>NUCLEOTIDE SEQUENCE</scope>
    <source>
        <tissue evidence="2">Fresh leaf tissue</tissue>
    </source>
</reference>
<protein>
    <submittedName>
        <fullName evidence="2">Uncharacterized protein</fullName>
    </submittedName>
</protein>
<evidence type="ECO:0000313" key="2">
    <source>
        <dbReference type="EMBL" id="KAG8060979.1"/>
    </source>
</evidence>
<comment type="caution">
    <text evidence="2">The sequence shown here is derived from an EMBL/GenBank/DDBJ whole genome shotgun (WGS) entry which is preliminary data.</text>
</comment>
<dbReference type="AlphaFoldDB" id="A0A8J5VWX4"/>
<name>A0A8J5VWX4_ZIZPA</name>
<gene>
    <name evidence="2" type="ORF">GUJ93_ZPchr0002g25666</name>
</gene>
<reference evidence="2" key="2">
    <citation type="submission" date="2021-02" db="EMBL/GenBank/DDBJ databases">
        <authorList>
            <person name="Kimball J.A."/>
            <person name="Haas M.W."/>
            <person name="Macchietto M."/>
            <person name="Kono T."/>
            <person name="Duquette J."/>
            <person name="Shao M."/>
        </authorList>
    </citation>
    <scope>NUCLEOTIDE SEQUENCE</scope>
    <source>
        <tissue evidence="2">Fresh leaf tissue</tissue>
    </source>
</reference>
<evidence type="ECO:0000313" key="3">
    <source>
        <dbReference type="Proteomes" id="UP000729402"/>
    </source>
</evidence>
<dbReference type="Proteomes" id="UP000729402">
    <property type="component" value="Unassembled WGS sequence"/>
</dbReference>
<organism evidence="2 3">
    <name type="scientific">Zizania palustris</name>
    <name type="common">Northern wild rice</name>
    <dbReference type="NCBI Taxonomy" id="103762"/>
    <lineage>
        <taxon>Eukaryota</taxon>
        <taxon>Viridiplantae</taxon>
        <taxon>Streptophyta</taxon>
        <taxon>Embryophyta</taxon>
        <taxon>Tracheophyta</taxon>
        <taxon>Spermatophyta</taxon>
        <taxon>Magnoliopsida</taxon>
        <taxon>Liliopsida</taxon>
        <taxon>Poales</taxon>
        <taxon>Poaceae</taxon>
        <taxon>BOP clade</taxon>
        <taxon>Oryzoideae</taxon>
        <taxon>Oryzeae</taxon>
        <taxon>Zizaniinae</taxon>
        <taxon>Zizania</taxon>
    </lineage>
</organism>
<proteinExistence type="predicted"/>
<evidence type="ECO:0000256" key="1">
    <source>
        <dbReference type="SAM" id="MobiDB-lite"/>
    </source>
</evidence>
<sequence length="70" mass="7340">MGGRRRHMWCGGSGVDPLGRGVGGERARRRRRRWEGGGGTGGVEAAAWSPRGVEAAVKGRGGRGSVVRLN</sequence>
<dbReference type="EMBL" id="JAAALK010000287">
    <property type="protein sequence ID" value="KAG8060979.1"/>
    <property type="molecule type" value="Genomic_DNA"/>
</dbReference>